<dbReference type="EMBL" id="SMOD01000045">
    <property type="protein sequence ID" value="TDG03205.1"/>
    <property type="molecule type" value="Genomic_DNA"/>
</dbReference>
<dbReference type="PANTHER" id="PTHR24301">
    <property type="entry name" value="THROMBOXANE-A SYNTHASE"/>
    <property type="match status" value="1"/>
</dbReference>
<dbReference type="InterPro" id="IPR017941">
    <property type="entry name" value="Rieske_2Fe-2S"/>
</dbReference>
<feature type="binding site" description="axial binding residue" evidence="5">
    <location>
        <position position="548"/>
    </location>
    <ligand>
        <name>heme</name>
        <dbReference type="ChEBI" id="CHEBI:30413"/>
    </ligand>
    <ligandPart>
        <name>Fe</name>
        <dbReference type="ChEBI" id="CHEBI:18248"/>
    </ligandPart>
</feature>
<dbReference type="GO" id="GO:0020037">
    <property type="term" value="F:heme binding"/>
    <property type="evidence" value="ECO:0007669"/>
    <property type="project" value="InterPro"/>
</dbReference>
<dbReference type="PROSITE" id="PS51296">
    <property type="entry name" value="RIESKE"/>
    <property type="match status" value="1"/>
</dbReference>
<name>A0A4R5L3P2_9BURK</name>
<dbReference type="GO" id="GO:0051537">
    <property type="term" value="F:2 iron, 2 sulfur cluster binding"/>
    <property type="evidence" value="ECO:0007669"/>
    <property type="project" value="UniProtKB-KW"/>
</dbReference>
<dbReference type="InterPro" id="IPR036396">
    <property type="entry name" value="Cyt_P450_sf"/>
</dbReference>
<feature type="domain" description="Rieske" evidence="7">
    <location>
        <begin position="16"/>
        <end position="110"/>
    </location>
</feature>
<keyword evidence="5 6" id="KW-0349">Heme</keyword>
<dbReference type="PROSITE" id="PS00086">
    <property type="entry name" value="CYTOCHROME_P450"/>
    <property type="match status" value="1"/>
</dbReference>
<dbReference type="Proteomes" id="UP000295606">
    <property type="component" value="Unassembled WGS sequence"/>
</dbReference>
<keyword evidence="6" id="KW-0503">Monooxygenase</keyword>
<organism evidence="8 9">
    <name type="scientific">Paraburkholderia guartelaensis</name>
    <dbReference type="NCBI Taxonomy" id="2546446"/>
    <lineage>
        <taxon>Bacteria</taxon>
        <taxon>Pseudomonadati</taxon>
        <taxon>Pseudomonadota</taxon>
        <taxon>Betaproteobacteria</taxon>
        <taxon>Burkholderiales</taxon>
        <taxon>Burkholderiaceae</taxon>
        <taxon>Paraburkholderia</taxon>
    </lineage>
</organism>
<dbReference type="Pfam" id="PF00067">
    <property type="entry name" value="p450"/>
    <property type="match status" value="1"/>
</dbReference>
<dbReference type="SUPFAM" id="SSF48264">
    <property type="entry name" value="Cytochrome P450"/>
    <property type="match status" value="1"/>
</dbReference>
<comment type="similarity">
    <text evidence="6">Belongs to the cytochrome P450 family.</text>
</comment>
<keyword evidence="2 5" id="KW-0479">Metal-binding</keyword>
<dbReference type="Pfam" id="PF00355">
    <property type="entry name" value="Rieske"/>
    <property type="match status" value="1"/>
</dbReference>
<gene>
    <name evidence="8" type="ORF">E1N52_36145</name>
</gene>
<dbReference type="GO" id="GO:0016705">
    <property type="term" value="F:oxidoreductase activity, acting on paired donors, with incorporation or reduction of molecular oxygen"/>
    <property type="evidence" value="ECO:0007669"/>
    <property type="project" value="InterPro"/>
</dbReference>
<evidence type="ECO:0000256" key="4">
    <source>
        <dbReference type="ARBA" id="ARBA00023014"/>
    </source>
</evidence>
<proteinExistence type="inferred from homology"/>
<keyword evidence="3 5" id="KW-0408">Iron</keyword>
<dbReference type="InterPro" id="IPR001128">
    <property type="entry name" value="Cyt_P450"/>
</dbReference>
<dbReference type="PRINTS" id="PR00385">
    <property type="entry name" value="P450"/>
</dbReference>
<dbReference type="SUPFAM" id="SSF50022">
    <property type="entry name" value="ISP domain"/>
    <property type="match status" value="1"/>
</dbReference>
<evidence type="ECO:0000256" key="3">
    <source>
        <dbReference type="ARBA" id="ARBA00023004"/>
    </source>
</evidence>
<evidence type="ECO:0000256" key="1">
    <source>
        <dbReference type="ARBA" id="ARBA00022714"/>
    </source>
</evidence>
<protein>
    <submittedName>
        <fullName evidence="8">Cytochrome P450</fullName>
    </submittedName>
</protein>
<reference evidence="8 9" key="1">
    <citation type="submission" date="2019-03" db="EMBL/GenBank/DDBJ databases">
        <title>Paraburkholderia sp. isolated from native Mimosa gymnas in Guartela State Park, Brazil.</title>
        <authorList>
            <person name="Paulitsch F."/>
            <person name="Hungria M."/>
            <person name="Delamuta J.R.M."/>
            <person name="Ribeiro R.A."/>
            <person name="Dall'Agnol R."/>
            <person name="Silva J.S.B."/>
        </authorList>
    </citation>
    <scope>NUCLEOTIDE SEQUENCE [LARGE SCALE GENOMIC DNA]</scope>
    <source>
        <strain evidence="8 9">CNPSo 3008</strain>
    </source>
</reference>
<evidence type="ECO:0000256" key="5">
    <source>
        <dbReference type="PIRSR" id="PIRSR602401-1"/>
    </source>
</evidence>
<keyword evidence="1" id="KW-0001">2Fe-2S</keyword>
<dbReference type="Gene3D" id="1.10.630.10">
    <property type="entry name" value="Cytochrome P450"/>
    <property type="match status" value="1"/>
</dbReference>
<comment type="caution">
    <text evidence="8">The sequence shown here is derived from an EMBL/GenBank/DDBJ whole genome shotgun (WGS) entry which is preliminary data.</text>
</comment>
<dbReference type="GO" id="GO:0005506">
    <property type="term" value="F:iron ion binding"/>
    <property type="evidence" value="ECO:0007669"/>
    <property type="project" value="InterPro"/>
</dbReference>
<evidence type="ECO:0000313" key="9">
    <source>
        <dbReference type="Proteomes" id="UP000295606"/>
    </source>
</evidence>
<evidence type="ECO:0000256" key="6">
    <source>
        <dbReference type="RuleBase" id="RU000461"/>
    </source>
</evidence>
<dbReference type="CDD" id="cd11083">
    <property type="entry name" value="CYP_unk"/>
    <property type="match status" value="1"/>
</dbReference>
<evidence type="ECO:0000256" key="2">
    <source>
        <dbReference type="ARBA" id="ARBA00022723"/>
    </source>
</evidence>
<comment type="cofactor">
    <cofactor evidence="5">
        <name>heme</name>
        <dbReference type="ChEBI" id="CHEBI:30413"/>
    </cofactor>
</comment>
<dbReference type="InterPro" id="IPR002401">
    <property type="entry name" value="Cyt_P450_E_grp-I"/>
</dbReference>
<dbReference type="PANTHER" id="PTHR24301:SF2">
    <property type="entry name" value="THROMBOXANE-A SYNTHASE"/>
    <property type="match status" value="1"/>
</dbReference>
<evidence type="ECO:0000313" key="8">
    <source>
        <dbReference type="EMBL" id="TDG03205.1"/>
    </source>
</evidence>
<dbReference type="AlphaFoldDB" id="A0A4R5L3P2"/>
<keyword evidence="4" id="KW-0411">Iron-sulfur</keyword>
<dbReference type="PRINTS" id="PR00463">
    <property type="entry name" value="EP450I"/>
</dbReference>
<dbReference type="GO" id="GO:0004497">
    <property type="term" value="F:monooxygenase activity"/>
    <property type="evidence" value="ECO:0007669"/>
    <property type="project" value="UniProtKB-KW"/>
</dbReference>
<dbReference type="Gene3D" id="2.102.10.10">
    <property type="entry name" value="Rieske [2Fe-2S] iron-sulphur domain"/>
    <property type="match status" value="1"/>
</dbReference>
<accession>A0A4R5L3P2</accession>
<dbReference type="InterPro" id="IPR017972">
    <property type="entry name" value="Cyt_P450_CS"/>
</dbReference>
<dbReference type="OrthoDB" id="9764248at2"/>
<evidence type="ECO:0000259" key="7">
    <source>
        <dbReference type="PROSITE" id="PS51296"/>
    </source>
</evidence>
<keyword evidence="6" id="KW-0560">Oxidoreductase</keyword>
<sequence>MDVRLDAKQPGSPETVVVARTDELTENDVKAVQIDGIELIAVLHAGSISVFQGRCPHQGTLLSEGTVKDGILTCRAHGWQFACASGCKIGERVPQLKRFGAIVDGHDVKVDRSEVLAWSAQQPADSGDPVSQACVSPVRTLAQLPGPTGIPLFGNTLQVAPSRLHLILEQWSRKFGPVYAFSLMGRPFVGIADPILIGQILRDRPGAWRRWDVIETVAQELGLNGVFSTEGETWRRQRQLVAKALDPAHLHAFFPTLCTMTRRLMQRWEKAARDQESVDIHSDLMRYTVDVTTNLAFGYDMDTIESGGDVIQRHLEVVFPMINRRINAPFPYWHYFKLPADKALDRALIAVQTLTRDLIASSRARLAQRPDSDSRHANLLEALLTAQHEGLTPLTDEEVLANVFTILLAGEDTTANTIAWIAYFMSSYPDVQRKMQEEVDSVLESRSTLEEIDEANALVYLDAVTHEALRLKSVAPVIALEANSDIQVGDLAIPKGTVVSLLTRLAGLPQGGNSADEAFDPDRWLTGTNAASHHRAGFMPFGSGPRLCPGRSLATMEVRSAIAMLCRNFNVSLAKGTSEVEEVFAFSMMPRNLRVVLGRRDDHPVRHL</sequence>
<dbReference type="InterPro" id="IPR036922">
    <property type="entry name" value="Rieske_2Fe-2S_sf"/>
</dbReference>